<dbReference type="GO" id="GO:0003735">
    <property type="term" value="F:structural constituent of ribosome"/>
    <property type="evidence" value="ECO:0007669"/>
    <property type="project" value="InterPro"/>
</dbReference>
<evidence type="ECO:0000256" key="6">
    <source>
        <dbReference type="ARBA" id="ARBA00024998"/>
    </source>
</evidence>
<dbReference type="PANTHER" id="PTHR11760:SF19">
    <property type="entry name" value="SMALL RIBOSOMAL SUBUNIT PROTEIN US3C"/>
    <property type="match status" value="1"/>
</dbReference>
<evidence type="ECO:0000256" key="4">
    <source>
        <dbReference type="ARBA" id="ARBA00022980"/>
    </source>
</evidence>
<comment type="caution">
    <text evidence="10">The sequence shown here is derived from an EMBL/GenBank/DDBJ whole genome shotgun (WGS) entry which is preliminary data.</text>
</comment>
<name>A0A0G0QVK7_9BACT</name>
<dbReference type="Gene3D" id="3.30.1140.32">
    <property type="entry name" value="Ribosomal protein S3, C-terminal domain"/>
    <property type="match status" value="1"/>
</dbReference>
<comment type="subunit">
    <text evidence="8">Part of the 30S ribosomal subunit. Forms a tight complex with proteins S10 and S14.</text>
</comment>
<evidence type="ECO:0000256" key="5">
    <source>
        <dbReference type="ARBA" id="ARBA00023274"/>
    </source>
</evidence>
<feature type="domain" description="KH type-2" evidence="9">
    <location>
        <begin position="39"/>
        <end position="107"/>
    </location>
</feature>
<dbReference type="FunFam" id="3.30.300.20:FF:000001">
    <property type="entry name" value="30S ribosomal protein S3"/>
    <property type="match status" value="1"/>
</dbReference>
<evidence type="ECO:0000256" key="2">
    <source>
        <dbReference type="ARBA" id="ARBA00022730"/>
    </source>
</evidence>
<protein>
    <recommendedName>
        <fullName evidence="7 8">Small ribosomal subunit protein uS3</fullName>
    </recommendedName>
</protein>
<dbReference type="InterPro" id="IPR001351">
    <property type="entry name" value="Ribosomal_uS3_C"/>
</dbReference>
<comment type="similarity">
    <text evidence="1 8">Belongs to the universal ribosomal protein uS3 family.</text>
</comment>
<dbReference type="AlphaFoldDB" id="A0A0G0QVK7"/>
<dbReference type="Pfam" id="PF00189">
    <property type="entry name" value="Ribosomal_S3_C"/>
    <property type="match status" value="1"/>
</dbReference>
<dbReference type="PANTHER" id="PTHR11760">
    <property type="entry name" value="30S/40S RIBOSOMAL PROTEIN S3"/>
    <property type="match status" value="1"/>
</dbReference>
<dbReference type="InterPro" id="IPR004044">
    <property type="entry name" value="KH_dom_type_2"/>
</dbReference>
<dbReference type="Pfam" id="PF07650">
    <property type="entry name" value="KH_2"/>
    <property type="match status" value="1"/>
</dbReference>
<dbReference type="Gene3D" id="3.30.300.20">
    <property type="match status" value="1"/>
</dbReference>
<reference evidence="10 11" key="1">
    <citation type="journal article" date="2015" name="Nature">
        <title>rRNA introns, odd ribosomes, and small enigmatic genomes across a large radiation of phyla.</title>
        <authorList>
            <person name="Brown C.T."/>
            <person name="Hug L.A."/>
            <person name="Thomas B.C."/>
            <person name="Sharon I."/>
            <person name="Castelle C.J."/>
            <person name="Singh A."/>
            <person name="Wilkins M.J."/>
            <person name="Williams K.H."/>
            <person name="Banfield J.F."/>
        </authorList>
    </citation>
    <scope>NUCLEOTIDE SEQUENCE [LARGE SCALE GENOMIC DNA]</scope>
</reference>
<keyword evidence="5 8" id="KW-0687">Ribonucleoprotein</keyword>
<dbReference type="NCBIfam" id="TIGR01009">
    <property type="entry name" value="rpsC_bact"/>
    <property type="match status" value="1"/>
</dbReference>
<dbReference type="GO" id="GO:0003729">
    <property type="term" value="F:mRNA binding"/>
    <property type="evidence" value="ECO:0007669"/>
    <property type="project" value="UniProtKB-UniRule"/>
</dbReference>
<dbReference type="InterPro" id="IPR036419">
    <property type="entry name" value="Ribosomal_S3_C_sf"/>
</dbReference>
<gene>
    <name evidence="8" type="primary">rpsC</name>
    <name evidence="10" type="ORF">UT34_C0002G0154</name>
</gene>
<keyword evidence="4 8" id="KW-0689">Ribosomal protein</keyword>
<dbReference type="InterPro" id="IPR009019">
    <property type="entry name" value="KH_sf_prok-type"/>
</dbReference>
<dbReference type="InterPro" id="IPR015946">
    <property type="entry name" value="KH_dom-like_a/b"/>
</dbReference>
<dbReference type="GO" id="GO:0022627">
    <property type="term" value="C:cytosolic small ribosomal subunit"/>
    <property type="evidence" value="ECO:0007669"/>
    <property type="project" value="TreeGrafter"/>
</dbReference>
<dbReference type="SUPFAM" id="SSF54821">
    <property type="entry name" value="Ribosomal protein S3 C-terminal domain"/>
    <property type="match status" value="1"/>
</dbReference>
<dbReference type="SUPFAM" id="SSF54814">
    <property type="entry name" value="Prokaryotic type KH domain (KH-domain type II)"/>
    <property type="match status" value="1"/>
</dbReference>
<comment type="function">
    <text evidence="6 8">Binds the lower part of the 30S subunit head. Binds mRNA in the 70S ribosome, positioning it for translation.</text>
</comment>
<evidence type="ECO:0000256" key="7">
    <source>
        <dbReference type="ARBA" id="ARBA00035257"/>
    </source>
</evidence>
<dbReference type="EMBL" id="LBWK01000002">
    <property type="protein sequence ID" value="KKR05647.1"/>
    <property type="molecule type" value="Genomic_DNA"/>
</dbReference>
<dbReference type="InterPro" id="IPR057258">
    <property type="entry name" value="Ribosomal_uS3"/>
</dbReference>
<evidence type="ECO:0000256" key="3">
    <source>
        <dbReference type="ARBA" id="ARBA00022884"/>
    </source>
</evidence>
<keyword evidence="2 8" id="KW-0699">rRNA-binding</keyword>
<dbReference type="InterPro" id="IPR005704">
    <property type="entry name" value="Ribosomal_uS3_bac-typ"/>
</dbReference>
<evidence type="ECO:0000256" key="1">
    <source>
        <dbReference type="ARBA" id="ARBA00010761"/>
    </source>
</evidence>
<dbReference type="GO" id="GO:0019843">
    <property type="term" value="F:rRNA binding"/>
    <property type="evidence" value="ECO:0007669"/>
    <property type="project" value="UniProtKB-UniRule"/>
</dbReference>
<evidence type="ECO:0000313" key="11">
    <source>
        <dbReference type="Proteomes" id="UP000034799"/>
    </source>
</evidence>
<dbReference type="CDD" id="cd02412">
    <property type="entry name" value="KH-II_30S_S3"/>
    <property type="match status" value="1"/>
</dbReference>
<dbReference type="STRING" id="1619100.UT34_C0002G0154"/>
<keyword evidence="3 8" id="KW-0694">RNA-binding</keyword>
<sequence length="215" mass="23435">MGNKIVPTSVRLGVNKTWESVWFAKKKDFGKALMSDIMVRKEIEKVLNPAGLDHINLYKSGTKLDIEVFVARPGVAIGRGGSGIDDLQKHLKKLTKCEVDLRIKEVKKPDISARIIARSIADGIERRQPSKLLIAAAKEKAMLSGAKGIKILVSGRINNASQARSQKDVAGPVPAQTLKANIDYAEETAATSDAGLFGVKVWVYKEADKLEESNN</sequence>
<dbReference type="GO" id="GO:0006412">
    <property type="term" value="P:translation"/>
    <property type="evidence" value="ECO:0007669"/>
    <property type="project" value="UniProtKB-UniRule"/>
</dbReference>
<evidence type="ECO:0000313" key="10">
    <source>
        <dbReference type="EMBL" id="KKR05647.1"/>
    </source>
</evidence>
<organism evidence="10 11">
    <name type="scientific">candidate division WS6 bacterium GW2011_GWF2_39_15</name>
    <dbReference type="NCBI Taxonomy" id="1619100"/>
    <lineage>
        <taxon>Bacteria</taxon>
        <taxon>Candidatus Dojkabacteria</taxon>
    </lineage>
</organism>
<proteinExistence type="inferred from homology"/>
<dbReference type="Proteomes" id="UP000034799">
    <property type="component" value="Unassembled WGS sequence"/>
</dbReference>
<dbReference type="HAMAP" id="MF_01309_B">
    <property type="entry name" value="Ribosomal_uS3_B"/>
    <property type="match status" value="1"/>
</dbReference>
<accession>A0A0G0QVK7</accession>
<evidence type="ECO:0000259" key="9">
    <source>
        <dbReference type="PROSITE" id="PS50823"/>
    </source>
</evidence>
<evidence type="ECO:0000256" key="8">
    <source>
        <dbReference type="HAMAP-Rule" id="MF_01309"/>
    </source>
</evidence>
<dbReference type="PROSITE" id="PS50823">
    <property type="entry name" value="KH_TYPE_2"/>
    <property type="match status" value="1"/>
</dbReference>